<dbReference type="EMBL" id="GBRH01246465">
    <property type="protein sequence ID" value="JAD51430.1"/>
    <property type="molecule type" value="Transcribed_RNA"/>
</dbReference>
<proteinExistence type="predicted"/>
<protein>
    <submittedName>
        <fullName evidence="1">Uncharacterized protein</fullName>
    </submittedName>
</protein>
<dbReference type="AlphaFoldDB" id="A0A0A9AR76"/>
<organism evidence="1">
    <name type="scientific">Arundo donax</name>
    <name type="common">Giant reed</name>
    <name type="synonym">Donax arundinaceus</name>
    <dbReference type="NCBI Taxonomy" id="35708"/>
    <lineage>
        <taxon>Eukaryota</taxon>
        <taxon>Viridiplantae</taxon>
        <taxon>Streptophyta</taxon>
        <taxon>Embryophyta</taxon>
        <taxon>Tracheophyta</taxon>
        <taxon>Spermatophyta</taxon>
        <taxon>Magnoliopsida</taxon>
        <taxon>Liliopsida</taxon>
        <taxon>Poales</taxon>
        <taxon>Poaceae</taxon>
        <taxon>PACMAD clade</taxon>
        <taxon>Arundinoideae</taxon>
        <taxon>Arundineae</taxon>
        <taxon>Arundo</taxon>
    </lineage>
</organism>
<name>A0A0A9AR76_ARUDO</name>
<reference evidence="1" key="1">
    <citation type="submission" date="2014-09" db="EMBL/GenBank/DDBJ databases">
        <authorList>
            <person name="Magalhaes I.L.F."/>
            <person name="Oliveira U."/>
            <person name="Santos F.R."/>
            <person name="Vidigal T.H.D.A."/>
            <person name="Brescovit A.D."/>
            <person name="Santos A.J."/>
        </authorList>
    </citation>
    <scope>NUCLEOTIDE SEQUENCE</scope>
    <source>
        <tissue evidence="1">Shoot tissue taken approximately 20 cm above the soil surface</tissue>
    </source>
</reference>
<sequence>MTTYISIIDTSYKNSNIINIIRLWCTYRLFVDKVATTGVIEAERRLRVRE</sequence>
<accession>A0A0A9AR76</accession>
<evidence type="ECO:0000313" key="1">
    <source>
        <dbReference type="EMBL" id="JAD51430.1"/>
    </source>
</evidence>
<reference evidence="1" key="2">
    <citation type="journal article" date="2015" name="Data Brief">
        <title>Shoot transcriptome of the giant reed, Arundo donax.</title>
        <authorList>
            <person name="Barrero R.A."/>
            <person name="Guerrero F.D."/>
            <person name="Moolhuijzen P."/>
            <person name="Goolsby J.A."/>
            <person name="Tidwell J."/>
            <person name="Bellgard S.E."/>
            <person name="Bellgard M.I."/>
        </authorList>
    </citation>
    <scope>NUCLEOTIDE SEQUENCE</scope>
    <source>
        <tissue evidence="1">Shoot tissue taken approximately 20 cm above the soil surface</tissue>
    </source>
</reference>